<evidence type="ECO:0000256" key="9">
    <source>
        <dbReference type="ARBA" id="ARBA00023136"/>
    </source>
</evidence>
<dbReference type="AlphaFoldDB" id="A0A1H9Z352"/>
<evidence type="ECO:0000313" key="12">
    <source>
        <dbReference type="Proteomes" id="UP000198618"/>
    </source>
</evidence>
<dbReference type="Pfam" id="PF03748">
    <property type="entry name" value="FliL"/>
    <property type="match status" value="1"/>
</dbReference>
<comment type="subcellular location">
    <subcellularLocation>
        <location evidence="2">Cell membrane</location>
        <topology evidence="2">Single-pass membrane protein</topology>
    </subcellularLocation>
</comment>
<keyword evidence="11" id="KW-0969">Cilium</keyword>
<sequence>MNKIIKTMLISLLAIILIGGITTAIVLYFVNDKAEGQEKSIDDIIEYSYATPEITTDLNDGSFVRIQFQVITDSKEAKEEIEKRDFQVKNVLIKELAKLESEEFKTGLSSLEEKVITELNEVMTEGKITDVYTIQKILQ</sequence>
<reference evidence="11 12" key="1">
    <citation type="submission" date="2016-10" db="EMBL/GenBank/DDBJ databases">
        <authorList>
            <person name="de Groot N.N."/>
        </authorList>
    </citation>
    <scope>NUCLEOTIDE SEQUENCE [LARGE SCALE GENOMIC DNA]</scope>
    <source>
        <strain evidence="11 12">IBRC-M 10780</strain>
    </source>
</reference>
<protein>
    <recommendedName>
        <fullName evidence="10">Flagellar protein FliL</fullName>
    </recommendedName>
</protein>
<dbReference type="GO" id="GO:0005886">
    <property type="term" value="C:plasma membrane"/>
    <property type="evidence" value="ECO:0007669"/>
    <property type="project" value="UniProtKB-SubCell"/>
</dbReference>
<proteinExistence type="inferred from homology"/>
<keyword evidence="5 10" id="KW-0145">Chemotaxis</keyword>
<dbReference type="STRING" id="930131.SAMN05216389_10250"/>
<feature type="transmembrane region" description="Helical" evidence="10">
    <location>
        <begin position="7"/>
        <end position="30"/>
    </location>
</feature>
<dbReference type="GO" id="GO:0006935">
    <property type="term" value="P:chemotaxis"/>
    <property type="evidence" value="ECO:0007669"/>
    <property type="project" value="UniProtKB-KW"/>
</dbReference>
<dbReference type="GO" id="GO:0009425">
    <property type="term" value="C:bacterial-type flagellum basal body"/>
    <property type="evidence" value="ECO:0007669"/>
    <property type="project" value="InterPro"/>
</dbReference>
<name>A0A1H9Z352_9BACI</name>
<gene>
    <name evidence="11" type="ORF">SAMN05216389_10250</name>
</gene>
<keyword evidence="11" id="KW-0966">Cell projection</keyword>
<keyword evidence="7 10" id="KW-0283">Flagellar rotation</keyword>
<dbReference type="RefSeq" id="WP_090866528.1">
    <property type="nucleotide sequence ID" value="NZ_FOHE01000002.1"/>
</dbReference>
<evidence type="ECO:0000256" key="8">
    <source>
        <dbReference type="ARBA" id="ARBA00022989"/>
    </source>
</evidence>
<dbReference type="EMBL" id="FOHE01000002">
    <property type="protein sequence ID" value="SES75313.1"/>
    <property type="molecule type" value="Genomic_DNA"/>
</dbReference>
<evidence type="ECO:0000256" key="2">
    <source>
        <dbReference type="ARBA" id="ARBA00004162"/>
    </source>
</evidence>
<evidence type="ECO:0000256" key="7">
    <source>
        <dbReference type="ARBA" id="ARBA00022779"/>
    </source>
</evidence>
<evidence type="ECO:0000256" key="3">
    <source>
        <dbReference type="ARBA" id="ARBA00008281"/>
    </source>
</evidence>
<dbReference type="InterPro" id="IPR005503">
    <property type="entry name" value="FliL"/>
</dbReference>
<evidence type="ECO:0000256" key="5">
    <source>
        <dbReference type="ARBA" id="ARBA00022500"/>
    </source>
</evidence>
<keyword evidence="6 10" id="KW-0812">Transmembrane</keyword>
<accession>A0A1H9Z352</accession>
<evidence type="ECO:0000256" key="6">
    <source>
        <dbReference type="ARBA" id="ARBA00022692"/>
    </source>
</evidence>
<keyword evidence="11" id="KW-0282">Flagellum</keyword>
<evidence type="ECO:0000256" key="10">
    <source>
        <dbReference type="RuleBase" id="RU364125"/>
    </source>
</evidence>
<keyword evidence="4 10" id="KW-1003">Cell membrane</keyword>
<dbReference type="OrthoDB" id="2381796at2"/>
<keyword evidence="8 10" id="KW-1133">Transmembrane helix</keyword>
<evidence type="ECO:0000313" key="11">
    <source>
        <dbReference type="EMBL" id="SES75313.1"/>
    </source>
</evidence>
<dbReference type="GO" id="GO:0071973">
    <property type="term" value="P:bacterial-type flagellum-dependent cell motility"/>
    <property type="evidence" value="ECO:0007669"/>
    <property type="project" value="InterPro"/>
</dbReference>
<dbReference type="Proteomes" id="UP000198618">
    <property type="component" value="Unassembled WGS sequence"/>
</dbReference>
<organism evidence="11 12">
    <name type="scientific">Oceanobacillus limi</name>
    <dbReference type="NCBI Taxonomy" id="930131"/>
    <lineage>
        <taxon>Bacteria</taxon>
        <taxon>Bacillati</taxon>
        <taxon>Bacillota</taxon>
        <taxon>Bacilli</taxon>
        <taxon>Bacillales</taxon>
        <taxon>Bacillaceae</taxon>
        <taxon>Oceanobacillus</taxon>
    </lineage>
</organism>
<evidence type="ECO:0000256" key="4">
    <source>
        <dbReference type="ARBA" id="ARBA00022475"/>
    </source>
</evidence>
<comment type="function">
    <text evidence="1 10">Controls the rotational direction of flagella during chemotaxis.</text>
</comment>
<keyword evidence="12" id="KW-1185">Reference proteome</keyword>
<comment type="similarity">
    <text evidence="3 10">Belongs to the FliL family.</text>
</comment>
<keyword evidence="9 10" id="KW-0472">Membrane</keyword>
<dbReference type="NCBIfam" id="NF005826">
    <property type="entry name" value="PRK07718.1"/>
    <property type="match status" value="1"/>
</dbReference>
<evidence type="ECO:0000256" key="1">
    <source>
        <dbReference type="ARBA" id="ARBA00002254"/>
    </source>
</evidence>